<dbReference type="AlphaFoldDB" id="A0A182NYQ3"/>
<protein>
    <submittedName>
        <fullName evidence="1">Uncharacterized protein</fullName>
    </submittedName>
</protein>
<sequence>VLVCTRAKYVRPPKKVSQQQTVAAAATATTLTTVKVTSGRGEYL</sequence>
<reference evidence="2" key="1">
    <citation type="submission" date="2013-03" db="EMBL/GenBank/DDBJ databases">
        <title>The Genome Sequence of Anopheles dirus WRAIR2.</title>
        <authorList>
            <consortium name="The Broad Institute Genomics Platform"/>
            <person name="Neafsey D.E."/>
            <person name="Walton C."/>
            <person name="Walker B."/>
            <person name="Young S.K."/>
            <person name="Zeng Q."/>
            <person name="Gargeya S."/>
            <person name="Fitzgerald M."/>
            <person name="Haas B."/>
            <person name="Abouelleil A."/>
            <person name="Allen A.W."/>
            <person name="Alvarado L."/>
            <person name="Arachchi H.M."/>
            <person name="Berlin A.M."/>
            <person name="Chapman S.B."/>
            <person name="Gainer-Dewar J."/>
            <person name="Goldberg J."/>
            <person name="Griggs A."/>
            <person name="Gujja S."/>
            <person name="Hansen M."/>
            <person name="Howarth C."/>
            <person name="Imamovic A."/>
            <person name="Ireland A."/>
            <person name="Larimer J."/>
            <person name="McCowan C."/>
            <person name="Murphy C."/>
            <person name="Pearson M."/>
            <person name="Poon T.W."/>
            <person name="Priest M."/>
            <person name="Roberts A."/>
            <person name="Saif S."/>
            <person name="Shea T."/>
            <person name="Sisk P."/>
            <person name="Sykes S."/>
            <person name="Wortman J."/>
            <person name="Nusbaum C."/>
            <person name="Birren B."/>
        </authorList>
    </citation>
    <scope>NUCLEOTIDE SEQUENCE [LARGE SCALE GENOMIC DNA]</scope>
    <source>
        <strain evidence="2">WRAIR2</strain>
    </source>
</reference>
<dbReference type="Proteomes" id="UP000075884">
    <property type="component" value="Unassembled WGS sequence"/>
</dbReference>
<reference evidence="1" key="2">
    <citation type="submission" date="2020-05" db="UniProtKB">
        <authorList>
            <consortium name="EnsemblMetazoa"/>
        </authorList>
    </citation>
    <scope>IDENTIFICATION</scope>
    <source>
        <strain evidence="1">WRAIR2</strain>
    </source>
</reference>
<evidence type="ECO:0000313" key="2">
    <source>
        <dbReference type="Proteomes" id="UP000075884"/>
    </source>
</evidence>
<dbReference type="VEuPathDB" id="VectorBase:ADIR014946"/>
<evidence type="ECO:0000313" key="1">
    <source>
        <dbReference type="EnsemblMetazoa" id="ADIR014946-PA"/>
    </source>
</evidence>
<proteinExistence type="predicted"/>
<dbReference type="EnsemblMetazoa" id="ADIR014946-RA">
    <property type="protein sequence ID" value="ADIR014946-PA"/>
    <property type="gene ID" value="ADIR014946"/>
</dbReference>
<organism evidence="1 2">
    <name type="scientific">Anopheles dirus</name>
    <dbReference type="NCBI Taxonomy" id="7168"/>
    <lineage>
        <taxon>Eukaryota</taxon>
        <taxon>Metazoa</taxon>
        <taxon>Ecdysozoa</taxon>
        <taxon>Arthropoda</taxon>
        <taxon>Hexapoda</taxon>
        <taxon>Insecta</taxon>
        <taxon>Pterygota</taxon>
        <taxon>Neoptera</taxon>
        <taxon>Endopterygota</taxon>
        <taxon>Diptera</taxon>
        <taxon>Nematocera</taxon>
        <taxon>Culicoidea</taxon>
        <taxon>Culicidae</taxon>
        <taxon>Anophelinae</taxon>
        <taxon>Anopheles</taxon>
    </lineage>
</organism>
<accession>A0A182NYQ3</accession>
<keyword evidence="2" id="KW-1185">Reference proteome</keyword>
<name>A0A182NYQ3_9DIPT</name>